<dbReference type="PANTHER" id="PTHR34404:SF2">
    <property type="entry name" value="CONSERVED SERINE RICH PROTEIN"/>
    <property type="match status" value="1"/>
</dbReference>
<gene>
    <name evidence="3" type="ORF">EJ104_02015</name>
</gene>
<dbReference type="RefSeq" id="WP_126351087.1">
    <property type="nucleotide sequence ID" value="NZ_CP086380.1"/>
</dbReference>
<organism evidence="3 4">
    <name type="scientific">Deinococcus radiophilus</name>
    <dbReference type="NCBI Taxonomy" id="32062"/>
    <lineage>
        <taxon>Bacteria</taxon>
        <taxon>Thermotogati</taxon>
        <taxon>Deinococcota</taxon>
        <taxon>Deinococci</taxon>
        <taxon>Deinococcales</taxon>
        <taxon>Deinococcaceae</taxon>
        <taxon>Deinococcus</taxon>
    </lineage>
</organism>
<protein>
    <submittedName>
        <fullName evidence="3">FmdB family transcriptional regulator</fullName>
    </submittedName>
</protein>
<dbReference type="AlphaFoldDB" id="A0A431W496"/>
<accession>A0A431W496</accession>
<dbReference type="PANTHER" id="PTHR34404">
    <property type="entry name" value="REGULATORY PROTEIN, FMDB FAMILY"/>
    <property type="match status" value="1"/>
</dbReference>
<dbReference type="SMART" id="SM00834">
    <property type="entry name" value="CxxC_CXXC_SSSS"/>
    <property type="match status" value="1"/>
</dbReference>
<dbReference type="Proteomes" id="UP000277766">
    <property type="component" value="Unassembled WGS sequence"/>
</dbReference>
<evidence type="ECO:0000259" key="2">
    <source>
        <dbReference type="SMART" id="SM00834"/>
    </source>
</evidence>
<feature type="compositionally biased region" description="Polar residues" evidence="1">
    <location>
        <begin position="77"/>
        <end position="95"/>
    </location>
</feature>
<feature type="domain" description="Putative regulatory protein FmdB zinc ribbon" evidence="2">
    <location>
        <begin position="1"/>
        <end position="41"/>
    </location>
</feature>
<dbReference type="OrthoDB" id="9813321at2"/>
<comment type="caution">
    <text evidence="3">The sequence shown here is derived from an EMBL/GenBank/DDBJ whole genome shotgun (WGS) entry which is preliminary data.</text>
</comment>
<evidence type="ECO:0000313" key="4">
    <source>
        <dbReference type="Proteomes" id="UP000277766"/>
    </source>
</evidence>
<proteinExistence type="predicted"/>
<evidence type="ECO:0000256" key="1">
    <source>
        <dbReference type="SAM" id="MobiDB-lite"/>
    </source>
</evidence>
<keyword evidence="4" id="KW-1185">Reference proteome</keyword>
<evidence type="ECO:0000313" key="3">
    <source>
        <dbReference type="EMBL" id="RTR30306.1"/>
    </source>
</evidence>
<reference evidence="3 4" key="1">
    <citation type="submission" date="2018-12" db="EMBL/GenBank/DDBJ databases">
        <title>Deinococcus radiophilus ATCC 27603 genome sequencing and assembly.</title>
        <authorList>
            <person name="Maclea K.S."/>
            <person name="Maynard C.R."/>
        </authorList>
    </citation>
    <scope>NUCLEOTIDE SEQUENCE [LARGE SCALE GENOMIC DNA]</scope>
    <source>
        <strain evidence="3 4">ATCC 27603</strain>
    </source>
</reference>
<dbReference type="EMBL" id="RXPE01000002">
    <property type="protein sequence ID" value="RTR30306.1"/>
    <property type="molecule type" value="Genomic_DNA"/>
</dbReference>
<feature type="region of interest" description="Disordered" evidence="1">
    <location>
        <begin position="50"/>
        <end position="95"/>
    </location>
</feature>
<dbReference type="InterPro" id="IPR013429">
    <property type="entry name" value="Regulatory_FmdB_Zinc_ribbon"/>
</dbReference>
<sequence length="95" mass="10182">MPTYVYKNLETGELYEFKQSMKDEAYTHHPETGAPVKRLISPPAIAFKGSGFYANDSRQSTSKSASATQAKSEKTANTEQSTSPAISAQSSGDSG</sequence>
<name>A0A431W496_9DEIO</name>
<feature type="compositionally biased region" description="Low complexity" evidence="1">
    <location>
        <begin position="59"/>
        <end position="70"/>
    </location>
</feature>